<evidence type="ECO:0000256" key="5">
    <source>
        <dbReference type="ARBA" id="ARBA00022741"/>
    </source>
</evidence>
<evidence type="ECO:0000256" key="6">
    <source>
        <dbReference type="ARBA" id="ARBA00022840"/>
    </source>
</evidence>
<comment type="subcellular location">
    <subcellularLocation>
        <location evidence="1">Cell membrane</location>
    </subcellularLocation>
</comment>
<keyword evidence="5" id="KW-0547">Nucleotide-binding</keyword>
<dbReference type="GO" id="GO:0016887">
    <property type="term" value="F:ATP hydrolysis activity"/>
    <property type="evidence" value="ECO:0007669"/>
    <property type="project" value="InterPro"/>
</dbReference>
<accession>A0A0F9IEF4</accession>
<comment type="caution">
    <text evidence="10">The sequence shown here is derived from an EMBL/GenBank/DDBJ whole genome shotgun (WGS) entry which is preliminary data.</text>
</comment>
<evidence type="ECO:0000256" key="7">
    <source>
        <dbReference type="ARBA" id="ARBA00022967"/>
    </source>
</evidence>
<sequence>MSDIIHAHELVKRYGTFTAVDGVSFSVRAGECFGFLGANGAGKTTTIRMITCVSPVTSGELTVDGLDVRRDPRRIKAALGVVPQENNLDPDLSVRQNLRVYGRYFDLEPRLVEERIDESLALFQLTEKQNDRIDSLSSGLKRRLTIARSLINAPRIMVLDEPTTGLDPQARHLVWQKLRYLRSQGVTMLLTTHYMDEAAHLCDRIVILHRGHIMAEGTPAQLIEQFICREVVELH</sequence>
<feature type="non-terminal residue" evidence="10">
    <location>
        <position position="235"/>
    </location>
</feature>
<dbReference type="InterPro" id="IPR050763">
    <property type="entry name" value="ABC_transporter_ATP-binding"/>
</dbReference>
<keyword evidence="6" id="KW-0067">ATP-binding</keyword>
<keyword evidence="7" id="KW-1278">Translocase</keyword>
<gene>
    <name evidence="10" type="ORF">LCGC14_1951510</name>
</gene>
<keyword evidence="8" id="KW-0472">Membrane</keyword>
<keyword evidence="3" id="KW-0813">Transport</keyword>
<organism evidence="10">
    <name type="scientific">marine sediment metagenome</name>
    <dbReference type="NCBI Taxonomy" id="412755"/>
    <lineage>
        <taxon>unclassified sequences</taxon>
        <taxon>metagenomes</taxon>
        <taxon>ecological metagenomes</taxon>
    </lineage>
</organism>
<dbReference type="PANTHER" id="PTHR42711:SF5">
    <property type="entry name" value="ABC TRANSPORTER ATP-BINDING PROTEIN NATA"/>
    <property type="match status" value="1"/>
</dbReference>
<dbReference type="GO" id="GO:0005524">
    <property type="term" value="F:ATP binding"/>
    <property type="evidence" value="ECO:0007669"/>
    <property type="project" value="UniProtKB-KW"/>
</dbReference>
<dbReference type="InterPro" id="IPR027417">
    <property type="entry name" value="P-loop_NTPase"/>
</dbReference>
<dbReference type="Pfam" id="PF00005">
    <property type="entry name" value="ABC_tran"/>
    <property type="match status" value="1"/>
</dbReference>
<proteinExistence type="inferred from homology"/>
<reference evidence="10" key="1">
    <citation type="journal article" date="2015" name="Nature">
        <title>Complex archaea that bridge the gap between prokaryotes and eukaryotes.</title>
        <authorList>
            <person name="Spang A."/>
            <person name="Saw J.H."/>
            <person name="Jorgensen S.L."/>
            <person name="Zaremba-Niedzwiedzka K."/>
            <person name="Martijn J."/>
            <person name="Lind A.E."/>
            <person name="van Eijk R."/>
            <person name="Schleper C."/>
            <person name="Guy L."/>
            <person name="Ettema T.J."/>
        </authorList>
    </citation>
    <scope>NUCLEOTIDE SEQUENCE</scope>
</reference>
<protein>
    <recommendedName>
        <fullName evidence="9">ABC transporter domain-containing protein</fullName>
    </recommendedName>
</protein>
<evidence type="ECO:0000256" key="3">
    <source>
        <dbReference type="ARBA" id="ARBA00022448"/>
    </source>
</evidence>
<dbReference type="InterPro" id="IPR003439">
    <property type="entry name" value="ABC_transporter-like_ATP-bd"/>
</dbReference>
<evidence type="ECO:0000259" key="9">
    <source>
        <dbReference type="PROSITE" id="PS50893"/>
    </source>
</evidence>
<evidence type="ECO:0000256" key="8">
    <source>
        <dbReference type="ARBA" id="ARBA00023136"/>
    </source>
</evidence>
<dbReference type="GO" id="GO:0005886">
    <property type="term" value="C:plasma membrane"/>
    <property type="evidence" value="ECO:0007669"/>
    <property type="project" value="UniProtKB-SubCell"/>
</dbReference>
<dbReference type="EMBL" id="LAZR01021315">
    <property type="protein sequence ID" value="KKL85762.1"/>
    <property type="molecule type" value="Genomic_DNA"/>
</dbReference>
<dbReference type="PANTHER" id="PTHR42711">
    <property type="entry name" value="ABC TRANSPORTER ATP-BINDING PROTEIN"/>
    <property type="match status" value="1"/>
</dbReference>
<evidence type="ECO:0000256" key="1">
    <source>
        <dbReference type="ARBA" id="ARBA00004236"/>
    </source>
</evidence>
<name>A0A0F9IEF4_9ZZZZ</name>
<dbReference type="SUPFAM" id="SSF52540">
    <property type="entry name" value="P-loop containing nucleoside triphosphate hydrolases"/>
    <property type="match status" value="1"/>
</dbReference>
<dbReference type="PROSITE" id="PS50893">
    <property type="entry name" value="ABC_TRANSPORTER_2"/>
    <property type="match status" value="1"/>
</dbReference>
<dbReference type="SMART" id="SM00382">
    <property type="entry name" value="AAA"/>
    <property type="match status" value="1"/>
</dbReference>
<feature type="domain" description="ABC transporter" evidence="9">
    <location>
        <begin position="5"/>
        <end position="235"/>
    </location>
</feature>
<evidence type="ECO:0000256" key="2">
    <source>
        <dbReference type="ARBA" id="ARBA00005417"/>
    </source>
</evidence>
<evidence type="ECO:0000256" key="4">
    <source>
        <dbReference type="ARBA" id="ARBA00022475"/>
    </source>
</evidence>
<dbReference type="FunFam" id="3.40.50.300:FF:000589">
    <property type="entry name" value="ABC transporter, ATP-binding subunit"/>
    <property type="match status" value="1"/>
</dbReference>
<dbReference type="AlphaFoldDB" id="A0A0F9IEF4"/>
<dbReference type="InterPro" id="IPR003593">
    <property type="entry name" value="AAA+_ATPase"/>
</dbReference>
<dbReference type="Gene3D" id="3.40.50.300">
    <property type="entry name" value="P-loop containing nucleotide triphosphate hydrolases"/>
    <property type="match status" value="1"/>
</dbReference>
<keyword evidence="4" id="KW-1003">Cell membrane</keyword>
<evidence type="ECO:0000313" key="10">
    <source>
        <dbReference type="EMBL" id="KKL85762.1"/>
    </source>
</evidence>
<comment type="similarity">
    <text evidence="2">Belongs to the ABC transporter superfamily.</text>
</comment>